<dbReference type="Pfam" id="PF01237">
    <property type="entry name" value="Oxysterol_BP"/>
    <property type="match status" value="2"/>
</dbReference>
<evidence type="ECO:0000256" key="1">
    <source>
        <dbReference type="ARBA" id="ARBA00008842"/>
    </source>
</evidence>
<dbReference type="Gene3D" id="3.30.70.3490">
    <property type="match status" value="1"/>
</dbReference>
<dbReference type="GO" id="GO:0032934">
    <property type="term" value="F:sterol binding"/>
    <property type="evidence" value="ECO:0007669"/>
    <property type="project" value="TreeGrafter"/>
</dbReference>
<evidence type="ECO:0000313" key="4">
    <source>
        <dbReference type="Proteomes" id="UP000886523"/>
    </source>
</evidence>
<evidence type="ECO:0000313" key="3">
    <source>
        <dbReference type="EMBL" id="KAF9515120.1"/>
    </source>
</evidence>
<comment type="similarity">
    <text evidence="1">Belongs to the OSBP family.</text>
</comment>
<sequence>MADSSALPPPPSDDDVVPDPLIQDAPISLSESTDGSEGGKLKMIVQLVKRCLGVKDIAALRISLPASLLEPIPNLEYWTYLDRPDLFAAINDSTDPFERLLAVLRFSFSKDLKFIHGKIVKPYNSVLGEHFRAHWTVKPVSYPSDPTEPPIVHSHFRSPSSSTSTPSESASVKSSGSKKSWAGRTQNGIVNGDDSGAVDLRSALAADTSKTSLAKSSVTGPEALRVVFITEQVSHHPPISSFHCAVPEKGIQASGVDQISAKISGTSVRVQPGDANKGIFIKLTSGPGAGESYQITHPVATVNGLLRGSPYATICESTIITCTSPRAKQHLRVIIEYKDEAWIGRAQYLVEGVIHQYDPGNDGHKEWTRVKHVPSTHIIAMFEGSWRTRIYWRRVGEAVRVDKSPVFERCRRQMLIDLSTLAVVPKTVRPLDQQDAFESRKLWEAVTSNLLRRNFGEATKKKQIIEQAQRDRAAERKQKGIEFKPVYFHADISTGAPRLSDAGRKAIEAEFASQP</sequence>
<dbReference type="InterPro" id="IPR037239">
    <property type="entry name" value="OSBP_sf"/>
</dbReference>
<keyword evidence="4" id="KW-1185">Reference proteome</keyword>
<evidence type="ECO:0008006" key="5">
    <source>
        <dbReference type="Google" id="ProtNLM"/>
    </source>
</evidence>
<dbReference type="GO" id="GO:0016020">
    <property type="term" value="C:membrane"/>
    <property type="evidence" value="ECO:0007669"/>
    <property type="project" value="TreeGrafter"/>
</dbReference>
<reference evidence="3" key="1">
    <citation type="journal article" date="2020" name="Nat. Commun.">
        <title>Large-scale genome sequencing of mycorrhizal fungi provides insights into the early evolution of symbiotic traits.</title>
        <authorList>
            <person name="Miyauchi S."/>
            <person name="Kiss E."/>
            <person name="Kuo A."/>
            <person name="Drula E."/>
            <person name="Kohler A."/>
            <person name="Sanchez-Garcia M."/>
            <person name="Morin E."/>
            <person name="Andreopoulos B."/>
            <person name="Barry K.W."/>
            <person name="Bonito G."/>
            <person name="Buee M."/>
            <person name="Carver A."/>
            <person name="Chen C."/>
            <person name="Cichocki N."/>
            <person name="Clum A."/>
            <person name="Culley D."/>
            <person name="Crous P.W."/>
            <person name="Fauchery L."/>
            <person name="Girlanda M."/>
            <person name="Hayes R.D."/>
            <person name="Keri Z."/>
            <person name="LaButti K."/>
            <person name="Lipzen A."/>
            <person name="Lombard V."/>
            <person name="Magnuson J."/>
            <person name="Maillard F."/>
            <person name="Murat C."/>
            <person name="Nolan M."/>
            <person name="Ohm R.A."/>
            <person name="Pangilinan J."/>
            <person name="Pereira M.F."/>
            <person name="Perotto S."/>
            <person name="Peter M."/>
            <person name="Pfister S."/>
            <person name="Riley R."/>
            <person name="Sitrit Y."/>
            <person name="Stielow J.B."/>
            <person name="Szollosi G."/>
            <person name="Zifcakova L."/>
            <person name="Stursova M."/>
            <person name="Spatafora J.W."/>
            <person name="Tedersoo L."/>
            <person name="Vaario L.M."/>
            <person name="Yamada A."/>
            <person name="Yan M."/>
            <person name="Wang P."/>
            <person name="Xu J."/>
            <person name="Bruns T."/>
            <person name="Baldrian P."/>
            <person name="Vilgalys R."/>
            <person name="Dunand C."/>
            <person name="Henrissat B."/>
            <person name="Grigoriev I.V."/>
            <person name="Hibbett D."/>
            <person name="Nagy L.G."/>
            <person name="Martin F.M."/>
        </authorList>
    </citation>
    <scope>NUCLEOTIDE SEQUENCE</scope>
    <source>
        <strain evidence="3">UP504</strain>
    </source>
</reference>
<gene>
    <name evidence="3" type="ORF">BS47DRAFT_1294280</name>
</gene>
<dbReference type="AlphaFoldDB" id="A0A9P6B085"/>
<dbReference type="GO" id="GO:0005829">
    <property type="term" value="C:cytosol"/>
    <property type="evidence" value="ECO:0007669"/>
    <property type="project" value="TreeGrafter"/>
</dbReference>
<organism evidence="3 4">
    <name type="scientific">Hydnum rufescens UP504</name>
    <dbReference type="NCBI Taxonomy" id="1448309"/>
    <lineage>
        <taxon>Eukaryota</taxon>
        <taxon>Fungi</taxon>
        <taxon>Dikarya</taxon>
        <taxon>Basidiomycota</taxon>
        <taxon>Agaricomycotina</taxon>
        <taxon>Agaricomycetes</taxon>
        <taxon>Cantharellales</taxon>
        <taxon>Hydnaceae</taxon>
        <taxon>Hydnum</taxon>
    </lineage>
</organism>
<feature type="region of interest" description="Disordered" evidence="2">
    <location>
        <begin position="148"/>
        <end position="194"/>
    </location>
</feature>
<proteinExistence type="inferred from homology"/>
<name>A0A9P6B085_9AGAM</name>
<dbReference type="PANTHER" id="PTHR10972:SF212">
    <property type="entry name" value="OXYSTEROL-BINDING PROTEIN-LIKE PROTEIN 1"/>
    <property type="match status" value="1"/>
</dbReference>
<dbReference type="Proteomes" id="UP000886523">
    <property type="component" value="Unassembled WGS sequence"/>
</dbReference>
<feature type="compositionally biased region" description="Low complexity" evidence="2">
    <location>
        <begin position="157"/>
        <end position="180"/>
    </location>
</feature>
<accession>A0A9P6B085</accession>
<dbReference type="SUPFAM" id="SSF144000">
    <property type="entry name" value="Oxysterol-binding protein-like"/>
    <property type="match status" value="1"/>
</dbReference>
<comment type="caution">
    <text evidence="3">The sequence shown here is derived from an EMBL/GenBank/DDBJ whole genome shotgun (WGS) entry which is preliminary data.</text>
</comment>
<dbReference type="PANTHER" id="PTHR10972">
    <property type="entry name" value="OXYSTEROL-BINDING PROTEIN-RELATED"/>
    <property type="match status" value="1"/>
</dbReference>
<dbReference type="InterPro" id="IPR000648">
    <property type="entry name" value="Oxysterol-bd"/>
</dbReference>
<feature type="region of interest" description="Disordered" evidence="2">
    <location>
        <begin position="1"/>
        <end position="21"/>
    </location>
</feature>
<dbReference type="EMBL" id="MU128953">
    <property type="protein sequence ID" value="KAF9515120.1"/>
    <property type="molecule type" value="Genomic_DNA"/>
</dbReference>
<protein>
    <recommendedName>
        <fullName evidence="5">Oxysterol-binding protein</fullName>
    </recommendedName>
</protein>
<dbReference type="Gene3D" id="2.40.160.120">
    <property type="match status" value="1"/>
</dbReference>
<dbReference type="OrthoDB" id="48057at2759"/>
<evidence type="ECO:0000256" key="2">
    <source>
        <dbReference type="SAM" id="MobiDB-lite"/>
    </source>
</evidence>